<organism evidence="1 2">
    <name type="scientific">Micromonospora echinospora</name>
    <name type="common">Micromonospora purpurea</name>
    <dbReference type="NCBI Taxonomy" id="1877"/>
    <lineage>
        <taxon>Bacteria</taxon>
        <taxon>Bacillati</taxon>
        <taxon>Actinomycetota</taxon>
        <taxon>Actinomycetes</taxon>
        <taxon>Micromonosporales</taxon>
        <taxon>Micromonosporaceae</taxon>
        <taxon>Micromonospora</taxon>
    </lineage>
</organism>
<evidence type="ECO:0000313" key="2">
    <source>
        <dbReference type="Proteomes" id="UP000198253"/>
    </source>
</evidence>
<dbReference type="OrthoDB" id="8636759at2"/>
<dbReference type="SUPFAM" id="SSF64307">
    <property type="entry name" value="SirA-like"/>
    <property type="match status" value="1"/>
</dbReference>
<name>A0A1C4ZPV0_MICEC</name>
<accession>A0A1C4ZPV0</accession>
<evidence type="ECO:0000313" key="1">
    <source>
        <dbReference type="EMBL" id="SCF35033.1"/>
    </source>
</evidence>
<reference evidence="2" key="1">
    <citation type="submission" date="2016-06" db="EMBL/GenBank/DDBJ databases">
        <authorList>
            <person name="Varghese N."/>
            <person name="Submissions Spin"/>
        </authorList>
    </citation>
    <scope>NUCLEOTIDE SEQUENCE [LARGE SCALE GENOMIC DNA]</scope>
    <source>
        <strain evidence="2">DSM 43816</strain>
    </source>
</reference>
<dbReference type="EMBL" id="LT607413">
    <property type="protein sequence ID" value="SCF35033.1"/>
    <property type="molecule type" value="Genomic_DNA"/>
</dbReference>
<keyword evidence="2" id="KW-1185">Reference proteome</keyword>
<gene>
    <name evidence="1" type="ORF">GA0070618_5584</name>
</gene>
<dbReference type="Gene3D" id="3.30.110.40">
    <property type="entry name" value="TusA-like domain"/>
    <property type="match status" value="1"/>
</dbReference>
<dbReference type="InParanoid" id="A0A1C4ZPV0"/>
<dbReference type="InterPro" id="IPR036868">
    <property type="entry name" value="TusA-like_sf"/>
</dbReference>
<dbReference type="RefSeq" id="WP_088984244.1">
    <property type="nucleotide sequence ID" value="NZ_LT607413.1"/>
</dbReference>
<proteinExistence type="predicted"/>
<protein>
    <submittedName>
        <fullName evidence="1">tRNA 2-thiouridine synthesizing protein A</fullName>
    </submittedName>
</protein>
<dbReference type="AlphaFoldDB" id="A0A1C4ZPV0"/>
<sequence>MQLLIELRRLTVAVPPGTVIHLVATDPAALLDLPAWCHLTGHPYLGPVDGAERPTYAMRTTAGSVPTDPVWPWTPYHEPFSGLAATGT</sequence>
<dbReference type="Proteomes" id="UP000198253">
    <property type="component" value="Chromosome I"/>
</dbReference>